<protein>
    <submittedName>
        <fullName evidence="3">Addiction module toxin, HicA family</fullName>
    </submittedName>
</protein>
<dbReference type="EMBL" id="UYSL01005663">
    <property type="protein sequence ID" value="VDL67219.1"/>
    <property type="molecule type" value="Genomic_DNA"/>
</dbReference>
<dbReference type="AlphaFoldDB" id="A0A0N4XM77"/>
<reference evidence="1 2" key="2">
    <citation type="submission" date="2018-11" db="EMBL/GenBank/DDBJ databases">
        <authorList>
            <consortium name="Pathogen Informatics"/>
        </authorList>
    </citation>
    <scope>NUCLEOTIDE SEQUENCE [LARGE SCALE GENOMIC DNA]</scope>
</reference>
<evidence type="ECO:0000313" key="2">
    <source>
        <dbReference type="Proteomes" id="UP000271162"/>
    </source>
</evidence>
<reference evidence="3" key="1">
    <citation type="submission" date="2017-02" db="UniProtKB">
        <authorList>
            <consortium name="WormBaseParasite"/>
        </authorList>
    </citation>
    <scope>IDENTIFICATION</scope>
</reference>
<evidence type="ECO:0000313" key="3">
    <source>
        <dbReference type="WBParaSite" id="NBR_0000362901-mRNA-1"/>
    </source>
</evidence>
<dbReference type="Proteomes" id="UP000271162">
    <property type="component" value="Unassembled WGS sequence"/>
</dbReference>
<dbReference type="WBParaSite" id="NBR_0000362901-mRNA-1">
    <property type="protein sequence ID" value="NBR_0000362901-mRNA-1"/>
    <property type="gene ID" value="NBR_0000362901"/>
</dbReference>
<evidence type="ECO:0000313" key="1">
    <source>
        <dbReference type="EMBL" id="VDL67219.1"/>
    </source>
</evidence>
<accession>A0A0N4XM77</accession>
<sequence length="46" mass="5305">MTVLHRFGRDWVLWQQKSGGLIQRNGEGTRSQLDLVKKAVAKINLR</sequence>
<keyword evidence="2" id="KW-1185">Reference proteome</keyword>
<organism evidence="3">
    <name type="scientific">Nippostrongylus brasiliensis</name>
    <name type="common">Rat hookworm</name>
    <dbReference type="NCBI Taxonomy" id="27835"/>
    <lineage>
        <taxon>Eukaryota</taxon>
        <taxon>Metazoa</taxon>
        <taxon>Ecdysozoa</taxon>
        <taxon>Nematoda</taxon>
        <taxon>Chromadorea</taxon>
        <taxon>Rhabditida</taxon>
        <taxon>Rhabditina</taxon>
        <taxon>Rhabditomorpha</taxon>
        <taxon>Strongyloidea</taxon>
        <taxon>Heligmosomidae</taxon>
        <taxon>Nippostrongylus</taxon>
    </lineage>
</organism>
<gene>
    <name evidence="1" type="ORF">NBR_LOCUS3630</name>
</gene>
<proteinExistence type="predicted"/>
<name>A0A0N4XM77_NIPBR</name>